<feature type="region of interest" description="Disordered" evidence="9">
    <location>
        <begin position="721"/>
        <end position="774"/>
    </location>
</feature>
<evidence type="ECO:0000256" key="1">
    <source>
        <dbReference type="ARBA" id="ARBA00004230"/>
    </source>
</evidence>
<dbReference type="SMART" id="SM00698">
    <property type="entry name" value="MORN"/>
    <property type="match status" value="9"/>
</dbReference>
<dbReference type="SUPFAM" id="SSF82185">
    <property type="entry name" value="Histone H3 K4-specific methyltransferase SET7/9 N-terminal domain"/>
    <property type="match status" value="3"/>
</dbReference>
<feature type="compositionally biased region" description="Pro residues" evidence="9">
    <location>
        <begin position="749"/>
        <end position="758"/>
    </location>
</feature>
<keyword evidence="5" id="KW-0282">Flagellum</keyword>
<feature type="compositionally biased region" description="Basic and acidic residues" evidence="9">
    <location>
        <begin position="729"/>
        <end position="742"/>
    </location>
</feature>
<evidence type="ECO:0000256" key="3">
    <source>
        <dbReference type="ARBA" id="ARBA00022490"/>
    </source>
</evidence>
<proteinExistence type="predicted"/>
<dbReference type="PANTHER" id="PTHR46613">
    <property type="entry name" value="RADIAL SPOKE HEAD 10 HOMOLOG B-RELATED"/>
    <property type="match status" value="1"/>
</dbReference>
<keyword evidence="11" id="KW-1185">Reference proteome</keyword>
<evidence type="ECO:0000313" key="10">
    <source>
        <dbReference type="Ensembl" id="ENSANIP00000002904.1"/>
    </source>
</evidence>
<dbReference type="InterPro" id="IPR003409">
    <property type="entry name" value="MORN"/>
</dbReference>
<reference evidence="10" key="2">
    <citation type="submission" date="2025-09" db="UniProtKB">
        <authorList>
            <consortium name="Ensembl"/>
        </authorList>
    </citation>
    <scope>IDENTIFICATION</scope>
</reference>
<feature type="region of interest" description="Disordered" evidence="9">
    <location>
        <begin position="1"/>
        <end position="34"/>
    </location>
</feature>
<keyword evidence="6" id="KW-0969">Cilium</keyword>
<sequence length="774" mass="89252">MAKDKKKNGKKAEKSVRPPIPAQDTTAESSSTKLTDLQTLMNGVEETQANPVIMDKEPEVVEEPPVQDAPQYYEEPILTQVIVKSYEGEKVHGLYEGEGFAYFEGGNTYKGMFSEGLMHGQGTYTWTDGVKYEGTFVKNVQMFNGRYTWNDGSIYEGSIKNGVRHGFGFFRSGTCPVSYIGYWCKGKRHGKGTMYYDQEHTSWYSGDWVNNVKEGWGMRCYKSGNIYEGQWEKNVRHGKGRMRWLTANQEYMGQWVYGIQHGYGTHIWFLKRMPGSQYPLRNEYIGDFVNGERHGHGKFVYASGAVYDGEWVCNKKHGKGKFVFKNGHVYEGEFTDDRIVEYPAFQVDAMSAKELNAICTGSNFGTEFAALRHITELRRVYTFYSGLGCYHSLDNTFLMTKLQFWRFLKDCQFHHSNITLAEMDRILSGDKTPLEEIHCPHETLLFRTFLSYLIHLAFHLYHEGHKEKGPYLRKCFLEMMSRNVIPTACCIQGVLFSEERCTVFAMSYIDKCWEIYRAFCRPSTRPPFEPTMKMRHFLWMLNDFKLLSKQLTASKLVEILVKDGPSLHDSSSTNLEPELVFLEFVEALLDCALVYVTSDMIKEQVARDNRKRSSFRIERLSKGTTNMSLYPEYSLSQVKLMQTDESKEAKTEQDEEFSLWLCQVQIFFTTKFFPAYHHEKLVREKIKENKIQDAELTELRKIKDEELAKIIAGREAEEAKRQEAAAAEKTFDSKHADFKELEEPVTQLGPPPEAPTLGPPVVTKVPAGKKRKKK</sequence>
<evidence type="ECO:0000256" key="2">
    <source>
        <dbReference type="ARBA" id="ARBA00004430"/>
    </source>
</evidence>
<dbReference type="Proteomes" id="UP000694541">
    <property type="component" value="Unplaced"/>
</dbReference>
<organism evidence="10 11">
    <name type="scientific">Accipiter nisus</name>
    <name type="common">Eurasian sparrowhawk</name>
    <dbReference type="NCBI Taxonomy" id="211598"/>
    <lineage>
        <taxon>Eukaryota</taxon>
        <taxon>Metazoa</taxon>
        <taxon>Chordata</taxon>
        <taxon>Craniata</taxon>
        <taxon>Vertebrata</taxon>
        <taxon>Euteleostomi</taxon>
        <taxon>Archelosauria</taxon>
        <taxon>Archosauria</taxon>
        <taxon>Dinosauria</taxon>
        <taxon>Saurischia</taxon>
        <taxon>Theropoda</taxon>
        <taxon>Coelurosauria</taxon>
        <taxon>Aves</taxon>
        <taxon>Neognathae</taxon>
        <taxon>Neoaves</taxon>
        <taxon>Telluraves</taxon>
        <taxon>Accipitrimorphae</taxon>
        <taxon>Accipitriformes</taxon>
        <taxon>Accipitridae</taxon>
        <taxon>Accipitrinae</taxon>
        <taxon>Accipiter</taxon>
    </lineage>
</organism>
<name>A0A8B9M571_9AVES</name>
<evidence type="ECO:0000313" key="11">
    <source>
        <dbReference type="Proteomes" id="UP000694541"/>
    </source>
</evidence>
<dbReference type="Ensembl" id="ENSANIT00000002997.1">
    <property type="protein sequence ID" value="ENSANIP00000002904.1"/>
    <property type="gene ID" value="ENSANIG00000001983.1"/>
</dbReference>
<dbReference type="Gene3D" id="2.20.110.10">
    <property type="entry name" value="Histone H3 K4-specific methyltransferase SET7/9 N-terminal domain"/>
    <property type="match status" value="4"/>
</dbReference>
<keyword evidence="8" id="KW-0966">Cell projection</keyword>
<keyword evidence="4" id="KW-0677">Repeat</keyword>
<evidence type="ECO:0000256" key="4">
    <source>
        <dbReference type="ARBA" id="ARBA00022737"/>
    </source>
</evidence>
<evidence type="ECO:0000256" key="9">
    <source>
        <dbReference type="SAM" id="MobiDB-lite"/>
    </source>
</evidence>
<protein>
    <recommendedName>
        <fullName evidence="12">R10B2 protein</fullName>
    </recommendedName>
</protein>
<evidence type="ECO:0008006" key="12">
    <source>
        <dbReference type="Google" id="ProtNLM"/>
    </source>
</evidence>
<keyword evidence="3" id="KW-0963">Cytoplasm</keyword>
<keyword evidence="7" id="KW-0206">Cytoskeleton</keyword>
<dbReference type="GO" id="GO:0031514">
    <property type="term" value="C:motile cilium"/>
    <property type="evidence" value="ECO:0007669"/>
    <property type="project" value="UniProtKB-SubCell"/>
</dbReference>
<dbReference type="PANTHER" id="PTHR46613:SF1">
    <property type="entry name" value="RADIAL SPOKE HEAD 10 HOMOLOG B-RELATED"/>
    <property type="match status" value="1"/>
</dbReference>
<evidence type="ECO:0000256" key="8">
    <source>
        <dbReference type="ARBA" id="ARBA00023273"/>
    </source>
</evidence>
<dbReference type="Pfam" id="PF02493">
    <property type="entry name" value="MORN"/>
    <property type="match status" value="10"/>
</dbReference>
<dbReference type="GO" id="GO:0005930">
    <property type="term" value="C:axoneme"/>
    <property type="evidence" value="ECO:0007669"/>
    <property type="project" value="UniProtKB-SubCell"/>
</dbReference>
<evidence type="ECO:0000256" key="5">
    <source>
        <dbReference type="ARBA" id="ARBA00022846"/>
    </source>
</evidence>
<reference evidence="10" key="1">
    <citation type="submission" date="2025-08" db="UniProtKB">
        <authorList>
            <consortium name="Ensembl"/>
        </authorList>
    </citation>
    <scope>IDENTIFICATION</scope>
</reference>
<dbReference type="AlphaFoldDB" id="A0A8B9M571"/>
<evidence type="ECO:0000256" key="6">
    <source>
        <dbReference type="ARBA" id="ARBA00023069"/>
    </source>
</evidence>
<feature type="compositionally biased region" description="Polar residues" evidence="9">
    <location>
        <begin position="23"/>
        <end position="34"/>
    </location>
</feature>
<comment type="subcellular location">
    <subcellularLocation>
        <location evidence="1">Cell projection</location>
        <location evidence="1">Cilium</location>
        <location evidence="1">Flagellum</location>
    </subcellularLocation>
    <subcellularLocation>
        <location evidence="2">Cytoplasm</location>
        <location evidence="2">Cytoskeleton</location>
        <location evidence="2">Cilium axoneme</location>
    </subcellularLocation>
</comment>
<accession>A0A8B9M571</accession>
<evidence type="ECO:0000256" key="7">
    <source>
        <dbReference type="ARBA" id="ARBA00023212"/>
    </source>
</evidence>